<dbReference type="GO" id="GO:0005524">
    <property type="term" value="F:ATP binding"/>
    <property type="evidence" value="ECO:0007669"/>
    <property type="project" value="InterPro"/>
</dbReference>
<reference evidence="3 4" key="1">
    <citation type="journal article" date="2019" name="Nat. Ecol. Evol.">
        <title>Megaphylogeny resolves global patterns of mushroom evolution.</title>
        <authorList>
            <person name="Varga T."/>
            <person name="Krizsan K."/>
            <person name="Foldi C."/>
            <person name="Dima B."/>
            <person name="Sanchez-Garcia M."/>
            <person name="Sanchez-Ramirez S."/>
            <person name="Szollosi G.J."/>
            <person name="Szarkandi J.G."/>
            <person name="Papp V."/>
            <person name="Albert L."/>
            <person name="Andreopoulos W."/>
            <person name="Angelini C."/>
            <person name="Antonin V."/>
            <person name="Barry K.W."/>
            <person name="Bougher N.L."/>
            <person name="Buchanan P."/>
            <person name="Buyck B."/>
            <person name="Bense V."/>
            <person name="Catcheside P."/>
            <person name="Chovatia M."/>
            <person name="Cooper J."/>
            <person name="Damon W."/>
            <person name="Desjardin D."/>
            <person name="Finy P."/>
            <person name="Geml J."/>
            <person name="Haridas S."/>
            <person name="Hughes K."/>
            <person name="Justo A."/>
            <person name="Karasinski D."/>
            <person name="Kautmanova I."/>
            <person name="Kiss B."/>
            <person name="Kocsube S."/>
            <person name="Kotiranta H."/>
            <person name="LaButti K.M."/>
            <person name="Lechner B.E."/>
            <person name="Liimatainen K."/>
            <person name="Lipzen A."/>
            <person name="Lukacs Z."/>
            <person name="Mihaltcheva S."/>
            <person name="Morgado L.N."/>
            <person name="Niskanen T."/>
            <person name="Noordeloos M.E."/>
            <person name="Ohm R.A."/>
            <person name="Ortiz-Santana B."/>
            <person name="Ovrebo C."/>
            <person name="Racz N."/>
            <person name="Riley R."/>
            <person name="Savchenko A."/>
            <person name="Shiryaev A."/>
            <person name="Soop K."/>
            <person name="Spirin V."/>
            <person name="Szebenyi C."/>
            <person name="Tomsovsky M."/>
            <person name="Tulloss R.E."/>
            <person name="Uehling J."/>
            <person name="Grigoriev I.V."/>
            <person name="Vagvolgyi C."/>
            <person name="Papp T."/>
            <person name="Martin F.M."/>
            <person name="Miettinen O."/>
            <person name="Hibbett D.S."/>
            <person name="Nagy L.G."/>
        </authorList>
    </citation>
    <scope>NUCLEOTIDE SEQUENCE [LARGE SCALE GENOMIC DNA]</scope>
    <source>
        <strain evidence="3 4">FP101781</strain>
    </source>
</reference>
<dbReference type="AlphaFoldDB" id="A0A4Y7STN5"/>
<sequence length="340" mass="38470">MATYITLKTDSELANDVDILREMATYARYVLYEQPNRFYVRSLVLTAQHARLVHFDRAGAQITPPIDIHEDPRTFVRIVMGISSMNERLLGIDNSIQWTIINGRKESGTLTTTGPSGEPKTYPILEIVPTPRDAVRGRATTCWRVQDPDTYEEYVVKDAWRSENQAPEHELLELSYGKSVISFTSVLQLLYALRDGIAGHQRLGGDGLRIIHRDISHNNVLLGKEGAPEGDRGVLIDLDMAFRATDVEPYVRTNHNIGTRLYQSLSVLESIFLKEKSPAHTHIDDLESFFFLLLYILLSYRPDGTRLPSDAEGPSIAFRWERGTPKKPSDTRCWPATSVL</sequence>
<dbReference type="STRING" id="71717.A0A4Y7STN5"/>
<dbReference type="Proteomes" id="UP000298030">
    <property type="component" value="Unassembled WGS sequence"/>
</dbReference>
<dbReference type="Gene3D" id="1.10.510.10">
    <property type="entry name" value="Transferase(Phosphotransferase) domain 1"/>
    <property type="match status" value="1"/>
</dbReference>
<protein>
    <recommendedName>
        <fullName evidence="2">Protein kinase domain-containing protein</fullName>
    </recommendedName>
</protein>
<accession>A0A4Y7STN5</accession>
<feature type="domain" description="Protein kinase" evidence="2">
    <location>
        <begin position="1"/>
        <end position="340"/>
    </location>
</feature>
<dbReference type="SUPFAM" id="SSF56112">
    <property type="entry name" value="Protein kinase-like (PK-like)"/>
    <property type="match status" value="1"/>
</dbReference>
<proteinExistence type="predicted"/>
<dbReference type="InterPro" id="IPR000719">
    <property type="entry name" value="Prot_kinase_dom"/>
</dbReference>
<evidence type="ECO:0000259" key="2">
    <source>
        <dbReference type="PROSITE" id="PS50011"/>
    </source>
</evidence>
<evidence type="ECO:0000313" key="4">
    <source>
        <dbReference type="Proteomes" id="UP000298030"/>
    </source>
</evidence>
<dbReference type="GO" id="GO:0004672">
    <property type="term" value="F:protein kinase activity"/>
    <property type="evidence" value="ECO:0007669"/>
    <property type="project" value="InterPro"/>
</dbReference>
<comment type="caution">
    <text evidence="3">The sequence shown here is derived from an EMBL/GenBank/DDBJ whole genome shotgun (WGS) entry which is preliminary data.</text>
</comment>
<name>A0A4Y7STN5_COPMI</name>
<feature type="compositionally biased region" description="Basic and acidic residues" evidence="1">
    <location>
        <begin position="320"/>
        <end position="330"/>
    </location>
</feature>
<dbReference type="PROSITE" id="PS50011">
    <property type="entry name" value="PROTEIN_KINASE_DOM"/>
    <property type="match status" value="1"/>
</dbReference>
<evidence type="ECO:0000313" key="3">
    <source>
        <dbReference type="EMBL" id="TEB25227.1"/>
    </source>
</evidence>
<dbReference type="EMBL" id="QPFP01000058">
    <property type="protein sequence ID" value="TEB25227.1"/>
    <property type="molecule type" value="Genomic_DNA"/>
</dbReference>
<organism evidence="3 4">
    <name type="scientific">Coprinellus micaceus</name>
    <name type="common">Glistening ink-cap mushroom</name>
    <name type="synonym">Coprinus micaceus</name>
    <dbReference type="NCBI Taxonomy" id="71717"/>
    <lineage>
        <taxon>Eukaryota</taxon>
        <taxon>Fungi</taxon>
        <taxon>Dikarya</taxon>
        <taxon>Basidiomycota</taxon>
        <taxon>Agaricomycotina</taxon>
        <taxon>Agaricomycetes</taxon>
        <taxon>Agaricomycetidae</taxon>
        <taxon>Agaricales</taxon>
        <taxon>Agaricineae</taxon>
        <taxon>Psathyrellaceae</taxon>
        <taxon>Coprinellus</taxon>
    </lineage>
</organism>
<evidence type="ECO:0000256" key="1">
    <source>
        <dbReference type="SAM" id="MobiDB-lite"/>
    </source>
</evidence>
<gene>
    <name evidence="3" type="ORF">FA13DRAFT_1714053</name>
</gene>
<dbReference type="PANTHER" id="PTHR38248:SF2">
    <property type="entry name" value="FUNK1 11"/>
    <property type="match status" value="1"/>
</dbReference>
<dbReference type="InterPro" id="IPR011009">
    <property type="entry name" value="Kinase-like_dom_sf"/>
</dbReference>
<feature type="region of interest" description="Disordered" evidence="1">
    <location>
        <begin position="320"/>
        <end position="340"/>
    </location>
</feature>
<dbReference type="PANTHER" id="PTHR38248">
    <property type="entry name" value="FUNK1 6"/>
    <property type="match status" value="1"/>
</dbReference>
<dbReference type="OrthoDB" id="5569250at2759"/>
<dbReference type="PROSITE" id="PS00109">
    <property type="entry name" value="PROTEIN_KINASE_TYR"/>
    <property type="match status" value="1"/>
</dbReference>
<dbReference type="Pfam" id="PF17667">
    <property type="entry name" value="Pkinase_fungal"/>
    <property type="match status" value="2"/>
</dbReference>
<keyword evidence="4" id="KW-1185">Reference proteome</keyword>
<dbReference type="InterPro" id="IPR040976">
    <property type="entry name" value="Pkinase_fungal"/>
</dbReference>
<dbReference type="InterPro" id="IPR008266">
    <property type="entry name" value="Tyr_kinase_AS"/>
</dbReference>